<proteinExistence type="predicted"/>
<keyword evidence="1" id="KW-0812">Transmembrane</keyword>
<keyword evidence="3" id="KW-1185">Reference proteome</keyword>
<sequence>MAAGFALGGLIVMMSAPSPSWASVNIGALCLLMFGVLWLAPLLRRPKPPRRREPPIRYEIIEAPDVPGQPLTIREMLPSQLPEYPALRTRIQTWRTRRLAPDPAPLQITSARPE</sequence>
<keyword evidence="1" id="KW-1133">Transmembrane helix</keyword>
<dbReference type="Proteomes" id="UP000410984">
    <property type="component" value="Unassembled WGS sequence"/>
</dbReference>
<feature type="transmembrane region" description="Helical" evidence="1">
    <location>
        <begin position="20"/>
        <end position="43"/>
    </location>
</feature>
<name>A0A509EFW8_9HYPH</name>
<keyword evidence="1" id="KW-0472">Membrane</keyword>
<gene>
    <name evidence="2" type="ORF">MET9862_03891</name>
</gene>
<dbReference type="EMBL" id="CABFPH010000065">
    <property type="protein sequence ID" value="VUD73276.1"/>
    <property type="molecule type" value="Genomic_DNA"/>
</dbReference>
<organism evidence="2 3">
    <name type="scientific">Methylobacterium symbioticum</name>
    <dbReference type="NCBI Taxonomy" id="2584084"/>
    <lineage>
        <taxon>Bacteria</taxon>
        <taxon>Pseudomonadati</taxon>
        <taxon>Pseudomonadota</taxon>
        <taxon>Alphaproteobacteria</taxon>
        <taxon>Hyphomicrobiales</taxon>
        <taxon>Methylobacteriaceae</taxon>
        <taxon>Methylobacterium</taxon>
    </lineage>
</organism>
<reference evidence="2 3" key="1">
    <citation type="submission" date="2019-06" db="EMBL/GenBank/DDBJ databases">
        <authorList>
            <person name="Rodrigo-Torres L."/>
            <person name="Arahal R. D."/>
            <person name="Lucena T."/>
        </authorList>
    </citation>
    <scope>NUCLEOTIDE SEQUENCE [LARGE SCALE GENOMIC DNA]</scope>
    <source>
        <strain evidence="2 3">SB0023/3</strain>
    </source>
</reference>
<dbReference type="AlphaFoldDB" id="A0A509EFW8"/>
<evidence type="ECO:0000313" key="2">
    <source>
        <dbReference type="EMBL" id="VUD73276.1"/>
    </source>
</evidence>
<accession>A0A509EFW8</accession>
<evidence type="ECO:0000313" key="3">
    <source>
        <dbReference type="Proteomes" id="UP000410984"/>
    </source>
</evidence>
<protein>
    <submittedName>
        <fullName evidence="2">Uncharacterized protein</fullName>
    </submittedName>
</protein>
<evidence type="ECO:0000256" key="1">
    <source>
        <dbReference type="SAM" id="Phobius"/>
    </source>
</evidence>